<gene>
    <name evidence="2" type="ORF">V5O48_007665</name>
</gene>
<feature type="compositionally biased region" description="Polar residues" evidence="1">
    <location>
        <begin position="47"/>
        <end position="64"/>
    </location>
</feature>
<feature type="compositionally biased region" description="Polar residues" evidence="1">
    <location>
        <begin position="19"/>
        <end position="31"/>
    </location>
</feature>
<dbReference type="EMBL" id="JBAHYK010000411">
    <property type="protein sequence ID" value="KAL0574289.1"/>
    <property type="molecule type" value="Genomic_DNA"/>
</dbReference>
<feature type="region of interest" description="Disordered" evidence="1">
    <location>
        <begin position="1"/>
        <end position="75"/>
    </location>
</feature>
<proteinExistence type="predicted"/>
<comment type="caution">
    <text evidence="2">The sequence shown here is derived from an EMBL/GenBank/DDBJ whole genome shotgun (WGS) entry which is preliminary data.</text>
</comment>
<evidence type="ECO:0000256" key="1">
    <source>
        <dbReference type="SAM" id="MobiDB-lite"/>
    </source>
</evidence>
<name>A0ABR3FGS5_9AGAR</name>
<evidence type="ECO:0000313" key="3">
    <source>
        <dbReference type="Proteomes" id="UP001465976"/>
    </source>
</evidence>
<reference evidence="2 3" key="1">
    <citation type="submission" date="2024-02" db="EMBL/GenBank/DDBJ databases">
        <title>A draft genome for the cacao thread blight pathogen Marasmius crinis-equi.</title>
        <authorList>
            <person name="Cohen S.P."/>
            <person name="Baruah I.K."/>
            <person name="Amoako-Attah I."/>
            <person name="Bukari Y."/>
            <person name="Meinhardt L.W."/>
            <person name="Bailey B.A."/>
        </authorList>
    </citation>
    <scope>NUCLEOTIDE SEQUENCE [LARGE SCALE GENOMIC DNA]</scope>
    <source>
        <strain evidence="2 3">GH-76</strain>
    </source>
</reference>
<keyword evidence="3" id="KW-1185">Reference proteome</keyword>
<dbReference type="Proteomes" id="UP001465976">
    <property type="component" value="Unassembled WGS sequence"/>
</dbReference>
<organism evidence="2 3">
    <name type="scientific">Marasmius crinis-equi</name>
    <dbReference type="NCBI Taxonomy" id="585013"/>
    <lineage>
        <taxon>Eukaryota</taxon>
        <taxon>Fungi</taxon>
        <taxon>Dikarya</taxon>
        <taxon>Basidiomycota</taxon>
        <taxon>Agaricomycotina</taxon>
        <taxon>Agaricomycetes</taxon>
        <taxon>Agaricomycetidae</taxon>
        <taxon>Agaricales</taxon>
        <taxon>Marasmiineae</taxon>
        <taxon>Marasmiaceae</taxon>
        <taxon>Marasmius</taxon>
    </lineage>
</organism>
<accession>A0ABR3FGS5</accession>
<protein>
    <submittedName>
        <fullName evidence="2">Uncharacterized protein</fullName>
    </submittedName>
</protein>
<evidence type="ECO:0000313" key="2">
    <source>
        <dbReference type="EMBL" id="KAL0574289.1"/>
    </source>
</evidence>
<sequence>MIIQKEERLEEDAPPSYDEASQNAPGSSSQPPRDIKTPIASPRESPATPTTPASQYQEKGQCGSTGKGKEKAGSWWGFGTSRKAREVRTTVLGIVRDVVRQDIDGGVDTRDILESCRAACADEAISISSLLQEKSIEGHTPLYWAIINRNPTSPASSDLLMSLLSFAAPLEQATVDEIKLACLITSDQALFQRLRISPEFAALSGTDQMVLSNTTVPDEVEALEASSDEGAFVVDVKLMQFQKRMRVSGEVGVDFIARGRMWRLAFCISSEKWRHDKPRFGAWYVSLTLLENSPPTWIDSQLLIPDAQLSLPPLGESSLANVPPRSRDGKTKLKPTISIRLTSRVELGPRRKHTHLPYDVVALLESASNGSSLQYSGNSYIGDDDSLRMRLEAKLGKPQSEECVIQ</sequence>